<feature type="region of interest" description="Disordered" evidence="5">
    <location>
        <begin position="386"/>
        <end position="406"/>
    </location>
</feature>
<evidence type="ECO:0000259" key="6">
    <source>
        <dbReference type="PROSITE" id="PS50067"/>
    </source>
</evidence>
<dbReference type="SMART" id="SM00129">
    <property type="entry name" value="KISc"/>
    <property type="match status" value="1"/>
</dbReference>
<organism evidence="7 8">
    <name type="scientific">Tetrahymena thermophila (strain SB210)</name>
    <dbReference type="NCBI Taxonomy" id="312017"/>
    <lineage>
        <taxon>Eukaryota</taxon>
        <taxon>Sar</taxon>
        <taxon>Alveolata</taxon>
        <taxon>Ciliophora</taxon>
        <taxon>Intramacronucleata</taxon>
        <taxon>Oligohymenophorea</taxon>
        <taxon>Hymenostomatida</taxon>
        <taxon>Tetrahymenina</taxon>
        <taxon>Tetrahymenidae</taxon>
        <taxon>Tetrahymena</taxon>
    </lineage>
</organism>
<dbReference type="GO" id="GO:0005524">
    <property type="term" value="F:ATP binding"/>
    <property type="evidence" value="ECO:0007669"/>
    <property type="project" value="UniProtKB-UniRule"/>
</dbReference>
<dbReference type="GO" id="GO:0007018">
    <property type="term" value="P:microtubule-based movement"/>
    <property type="evidence" value="ECO:0007669"/>
    <property type="project" value="InterPro"/>
</dbReference>
<dbReference type="InterPro" id="IPR027640">
    <property type="entry name" value="Kinesin-like_fam"/>
</dbReference>
<keyword evidence="3 4" id="KW-0505">Motor protein</keyword>
<evidence type="ECO:0000256" key="2">
    <source>
        <dbReference type="ARBA" id="ARBA00022840"/>
    </source>
</evidence>
<keyword evidence="4" id="KW-0493">Microtubule</keyword>
<dbReference type="PROSITE" id="PS00411">
    <property type="entry name" value="KINESIN_MOTOR_1"/>
    <property type="match status" value="1"/>
</dbReference>
<evidence type="ECO:0000256" key="4">
    <source>
        <dbReference type="RuleBase" id="RU000394"/>
    </source>
</evidence>
<dbReference type="Gene3D" id="3.40.850.10">
    <property type="entry name" value="Kinesin motor domain"/>
    <property type="match status" value="1"/>
</dbReference>
<proteinExistence type="inferred from homology"/>
<dbReference type="InParanoid" id="Q23W24"/>
<feature type="compositionally biased region" description="Low complexity" evidence="5">
    <location>
        <begin position="668"/>
        <end position="683"/>
    </location>
</feature>
<dbReference type="PANTHER" id="PTHR47968:SF67">
    <property type="entry name" value="KINESIN MOTOR DOMAIN-CONTAINING PROTEIN"/>
    <property type="match status" value="1"/>
</dbReference>
<dbReference type="GO" id="GO:0008017">
    <property type="term" value="F:microtubule binding"/>
    <property type="evidence" value="ECO:0007669"/>
    <property type="project" value="InterPro"/>
</dbReference>
<evidence type="ECO:0000313" key="7">
    <source>
        <dbReference type="EMBL" id="EAS00681.2"/>
    </source>
</evidence>
<dbReference type="HOGENOM" id="CLU_001485_2_1_1"/>
<feature type="region of interest" description="Disordered" evidence="5">
    <location>
        <begin position="593"/>
        <end position="624"/>
    </location>
</feature>
<dbReference type="eggNOG" id="KOG4280">
    <property type="taxonomic scope" value="Eukaryota"/>
</dbReference>
<feature type="domain" description="Kinesin motor" evidence="6">
    <location>
        <begin position="4"/>
        <end position="342"/>
    </location>
</feature>
<dbReference type="GO" id="GO:0003777">
    <property type="term" value="F:microtubule motor activity"/>
    <property type="evidence" value="ECO:0007669"/>
    <property type="project" value="InterPro"/>
</dbReference>
<dbReference type="PANTHER" id="PTHR47968">
    <property type="entry name" value="CENTROMERE PROTEIN E"/>
    <property type="match status" value="1"/>
</dbReference>
<evidence type="ECO:0000256" key="3">
    <source>
        <dbReference type="PROSITE-ProRule" id="PRU00283"/>
    </source>
</evidence>
<dbReference type="InterPro" id="IPR027417">
    <property type="entry name" value="P-loop_NTPase"/>
</dbReference>
<dbReference type="EMBL" id="GG662609">
    <property type="protein sequence ID" value="EAS00681.2"/>
    <property type="molecule type" value="Genomic_DNA"/>
</dbReference>
<dbReference type="GO" id="GO:0005874">
    <property type="term" value="C:microtubule"/>
    <property type="evidence" value="ECO:0007669"/>
    <property type="project" value="UniProtKB-KW"/>
</dbReference>
<dbReference type="PROSITE" id="PS50067">
    <property type="entry name" value="KINESIN_MOTOR_2"/>
    <property type="match status" value="1"/>
</dbReference>
<name>Q23W24_TETTS</name>
<feature type="region of interest" description="Disordered" evidence="5">
    <location>
        <begin position="668"/>
        <end position="698"/>
    </location>
</feature>
<accession>Q23W24</accession>
<dbReference type="AlphaFoldDB" id="Q23W24"/>
<dbReference type="RefSeq" id="XP_001020926.2">
    <property type="nucleotide sequence ID" value="XM_001020926.2"/>
</dbReference>
<keyword evidence="8" id="KW-1185">Reference proteome</keyword>
<dbReference type="Proteomes" id="UP000009168">
    <property type="component" value="Unassembled WGS sequence"/>
</dbReference>
<gene>
    <name evidence="7" type="ORF">TTHERM_00794070</name>
</gene>
<dbReference type="InterPro" id="IPR036961">
    <property type="entry name" value="Kinesin_motor_dom_sf"/>
</dbReference>
<dbReference type="OrthoDB" id="3176171at2759"/>
<dbReference type="InterPro" id="IPR001752">
    <property type="entry name" value="Kinesin_motor_dom"/>
</dbReference>
<evidence type="ECO:0000256" key="1">
    <source>
        <dbReference type="ARBA" id="ARBA00022741"/>
    </source>
</evidence>
<sequence length="698" mass="81331">MKSQLQVYARLKPTDNASIAYEIDKSSKRLTIGQKYNKAGFINNMKETMDFNFTDILDINATQEQVFQQVAVPVVLNCLDGYNGTIFAYGQTGSGKTYTINGSDSWAYRGIIPRVMTYIFDQIDERKNDYEYTVYASYMEIYNEKAYDLLNEDHLVSPIEQWNKIEFKRDNLGNIHLNNISLHEIDDAKPGIDLLMMGNYIRKQAATPMNQCSSRSHCIFTLTFEARQIETNTCFVSKLNLVDLAGSERVSKTNHDGTLLNEAKNINLSLSYLEQVIVALNEKKKTGQRQHIPYRHSILTTILKDSLGGNCKTVMIANISTELDNFEETISALRFSQRVGQLENEIHKNQKLDLNSMVEKLEQEKQQLLDELQKYQKIVGELKDSENAKNANLQNKNQKRSSQQYQSKQTLFNNDESQEEIEIDEEQDLDQILTKVDEYMQDKIDQLEVKNMVEAKLCFRAMKEYHKSTMADYLKELSDISKKLQQYDALLPQVSKKKESIPQIKDSDITQMALNNFYHQKQQSNRQSINDQPYHDENVDPETIQKGVQYTNQQHQPVVFNTHQQYIPSQMSQAALVQNQQLTQDGYIQKQEIGNRKKKQQSFESQNQPQQQQVLQTQNQQSYQDKNYASKEELEINLYKQQYQNSLQRKQISQHALKSKNENMQIYAQQSNNALQQNQYQQDVRQDHQRNIDYEDDY</sequence>
<comment type="similarity">
    <text evidence="3 4">Belongs to the TRAFAC class myosin-kinesin ATPase superfamily. Kinesin family.</text>
</comment>
<dbReference type="SUPFAM" id="SSF52540">
    <property type="entry name" value="P-loop containing nucleoside triphosphate hydrolases"/>
    <property type="match status" value="1"/>
</dbReference>
<reference evidence="8" key="1">
    <citation type="journal article" date="2006" name="PLoS Biol.">
        <title>Macronuclear genome sequence of the ciliate Tetrahymena thermophila, a model eukaryote.</title>
        <authorList>
            <person name="Eisen J.A."/>
            <person name="Coyne R.S."/>
            <person name="Wu M."/>
            <person name="Wu D."/>
            <person name="Thiagarajan M."/>
            <person name="Wortman J.R."/>
            <person name="Badger J.H."/>
            <person name="Ren Q."/>
            <person name="Amedeo P."/>
            <person name="Jones K.M."/>
            <person name="Tallon L.J."/>
            <person name="Delcher A.L."/>
            <person name="Salzberg S.L."/>
            <person name="Silva J.C."/>
            <person name="Haas B.J."/>
            <person name="Majoros W.H."/>
            <person name="Farzad M."/>
            <person name="Carlton J.M."/>
            <person name="Smith R.K. Jr."/>
            <person name="Garg J."/>
            <person name="Pearlman R.E."/>
            <person name="Karrer K.M."/>
            <person name="Sun L."/>
            <person name="Manning G."/>
            <person name="Elde N.C."/>
            <person name="Turkewitz A.P."/>
            <person name="Asai D.J."/>
            <person name="Wilkes D.E."/>
            <person name="Wang Y."/>
            <person name="Cai H."/>
            <person name="Collins K."/>
            <person name="Stewart B.A."/>
            <person name="Lee S.R."/>
            <person name="Wilamowska K."/>
            <person name="Weinberg Z."/>
            <person name="Ruzzo W.L."/>
            <person name="Wloga D."/>
            <person name="Gaertig J."/>
            <person name="Frankel J."/>
            <person name="Tsao C.-C."/>
            <person name="Gorovsky M.A."/>
            <person name="Keeling P.J."/>
            <person name="Waller R.F."/>
            <person name="Patron N.J."/>
            <person name="Cherry J.M."/>
            <person name="Stover N.A."/>
            <person name="Krieger C.J."/>
            <person name="del Toro C."/>
            <person name="Ryder H.F."/>
            <person name="Williamson S.C."/>
            <person name="Barbeau R.A."/>
            <person name="Hamilton E.P."/>
            <person name="Orias E."/>
        </authorList>
    </citation>
    <scope>NUCLEOTIDE SEQUENCE [LARGE SCALE GENOMIC DNA]</scope>
    <source>
        <strain evidence="8">SB210</strain>
    </source>
</reference>
<keyword evidence="1 3" id="KW-0547">Nucleotide-binding</keyword>
<dbReference type="Pfam" id="PF00225">
    <property type="entry name" value="Kinesin"/>
    <property type="match status" value="1"/>
</dbReference>
<evidence type="ECO:0000256" key="5">
    <source>
        <dbReference type="SAM" id="MobiDB-lite"/>
    </source>
</evidence>
<protein>
    <recommendedName>
        <fullName evidence="4">Kinesin-like protein</fullName>
    </recommendedName>
</protein>
<feature type="binding site" evidence="3">
    <location>
        <begin position="90"/>
        <end position="97"/>
    </location>
    <ligand>
        <name>ATP</name>
        <dbReference type="ChEBI" id="CHEBI:30616"/>
    </ligand>
</feature>
<feature type="compositionally biased region" description="Basic and acidic residues" evidence="5">
    <location>
        <begin position="684"/>
        <end position="698"/>
    </location>
</feature>
<feature type="compositionally biased region" description="Low complexity" evidence="5">
    <location>
        <begin position="602"/>
        <end position="624"/>
    </location>
</feature>
<evidence type="ECO:0000313" key="8">
    <source>
        <dbReference type="Proteomes" id="UP000009168"/>
    </source>
</evidence>
<dbReference type="PRINTS" id="PR00380">
    <property type="entry name" value="KINESINHEAVY"/>
</dbReference>
<dbReference type="InterPro" id="IPR019821">
    <property type="entry name" value="Kinesin_motor_CS"/>
</dbReference>
<feature type="compositionally biased region" description="Low complexity" evidence="5">
    <location>
        <begin position="388"/>
        <end position="406"/>
    </location>
</feature>
<dbReference type="STRING" id="312017.Q23W24"/>
<dbReference type="KEGG" id="tet:TTHERM_00794070"/>
<dbReference type="CDD" id="cd00106">
    <property type="entry name" value="KISc"/>
    <property type="match status" value="1"/>
</dbReference>
<dbReference type="GeneID" id="7825484"/>
<keyword evidence="2 3" id="KW-0067">ATP-binding</keyword>